<dbReference type="InterPro" id="IPR036265">
    <property type="entry name" value="HIT-like_sf"/>
</dbReference>
<sequence length="353" mass="40790">MSLYPKNLTSIITEVYNKAVENNDVIQFKSTSKYLKTSNSKEASMKYHLTFCDIDAQKPVKPEREDTVKTKFDPFIRDEPEFAIINSLMNDEYKLVLNKFPIVDEHLLLVTKKAIPQASLLTPNDLNASYQLLKALQGEDQDDDDDDEDEEEENAKPKSRHVIFYNCGENSGYSIDHKHLQCMKIPNKLKTFQDFVVQENPEPYIPNVKREALENEAVAFANFTIPLPKKIVDEEYLVMCYVNLLQRALSYFQQWEEADESKRLAPSYSFMMTTDWMSIVPRSSECADIEFEGNTYTMFTNALGYLHMLLFKGGQKELYDKLLEKKDSTPIEDFLLKCAFPNNFSAPPAESDY</sequence>
<name>A0A1B7TCI2_9ASCO</name>
<dbReference type="Proteomes" id="UP000092321">
    <property type="component" value="Unassembled WGS sequence"/>
</dbReference>
<dbReference type="PANTHER" id="PTHR38420:SF1">
    <property type="entry name" value="PUTATIVE (AFU_ORTHOLOGUE AFUA_5G14690)-RELATED"/>
    <property type="match status" value="1"/>
</dbReference>
<dbReference type="GO" id="GO:0003877">
    <property type="term" value="F:ATP:ADP adenylyltransferase activity"/>
    <property type="evidence" value="ECO:0007669"/>
    <property type="project" value="InterPro"/>
</dbReference>
<dbReference type="AlphaFoldDB" id="A0A1B7TCI2"/>
<organism evidence="5 6">
    <name type="scientific">Hanseniaspora valbyensis NRRL Y-1626</name>
    <dbReference type="NCBI Taxonomy" id="766949"/>
    <lineage>
        <taxon>Eukaryota</taxon>
        <taxon>Fungi</taxon>
        <taxon>Dikarya</taxon>
        <taxon>Ascomycota</taxon>
        <taxon>Saccharomycotina</taxon>
        <taxon>Saccharomycetes</taxon>
        <taxon>Saccharomycodales</taxon>
        <taxon>Saccharomycodaceae</taxon>
        <taxon>Hanseniaspora</taxon>
    </lineage>
</organism>
<evidence type="ECO:0000256" key="2">
    <source>
        <dbReference type="SAM" id="MobiDB-lite"/>
    </source>
</evidence>
<dbReference type="InterPro" id="IPR045759">
    <property type="entry name" value="Ap4A_phos1/2_N"/>
</dbReference>
<dbReference type="PANTHER" id="PTHR38420">
    <property type="entry name" value="AP-4-A PHOSPHORYLASE II"/>
    <property type="match status" value="1"/>
</dbReference>
<feature type="compositionally biased region" description="Acidic residues" evidence="2">
    <location>
        <begin position="139"/>
        <end position="153"/>
    </location>
</feature>
<feature type="region of interest" description="Disordered" evidence="2">
    <location>
        <begin position="138"/>
        <end position="157"/>
    </location>
</feature>
<dbReference type="SUPFAM" id="SSF54197">
    <property type="entry name" value="HIT-like"/>
    <property type="match status" value="1"/>
</dbReference>
<evidence type="ECO:0000259" key="4">
    <source>
        <dbReference type="Pfam" id="PF19327"/>
    </source>
</evidence>
<comment type="caution">
    <text evidence="5">The sequence shown here is derived from an EMBL/GenBank/DDBJ whole genome shotgun (WGS) entry which is preliminary data.</text>
</comment>
<reference evidence="6" key="1">
    <citation type="journal article" date="2016" name="Proc. Natl. Acad. Sci. U.S.A.">
        <title>Comparative genomics of biotechnologically important yeasts.</title>
        <authorList>
            <person name="Riley R."/>
            <person name="Haridas S."/>
            <person name="Wolfe K.H."/>
            <person name="Lopes M.R."/>
            <person name="Hittinger C.T."/>
            <person name="Goeker M."/>
            <person name="Salamov A.A."/>
            <person name="Wisecaver J.H."/>
            <person name="Long T.M."/>
            <person name="Calvey C.H."/>
            <person name="Aerts A.L."/>
            <person name="Barry K.W."/>
            <person name="Choi C."/>
            <person name="Clum A."/>
            <person name="Coughlan A.Y."/>
            <person name="Deshpande S."/>
            <person name="Douglass A.P."/>
            <person name="Hanson S.J."/>
            <person name="Klenk H.-P."/>
            <person name="LaButti K.M."/>
            <person name="Lapidus A."/>
            <person name="Lindquist E.A."/>
            <person name="Lipzen A.M."/>
            <person name="Meier-Kolthoff J.P."/>
            <person name="Ohm R.A."/>
            <person name="Otillar R.P."/>
            <person name="Pangilinan J.L."/>
            <person name="Peng Y."/>
            <person name="Rokas A."/>
            <person name="Rosa C.A."/>
            <person name="Scheuner C."/>
            <person name="Sibirny A.A."/>
            <person name="Slot J.C."/>
            <person name="Stielow J.B."/>
            <person name="Sun H."/>
            <person name="Kurtzman C.P."/>
            <person name="Blackwell M."/>
            <person name="Grigoriev I.V."/>
            <person name="Jeffries T.W."/>
        </authorList>
    </citation>
    <scope>NUCLEOTIDE SEQUENCE [LARGE SCALE GENOMIC DNA]</scope>
    <source>
        <strain evidence="6">NRRL Y-1626</strain>
    </source>
</reference>
<proteinExistence type="predicted"/>
<dbReference type="InterPro" id="IPR009163">
    <property type="entry name" value="Ap4A_phos1/2"/>
</dbReference>
<protein>
    <submittedName>
        <fullName evidence="5">Uncharacterized protein</fullName>
    </submittedName>
</protein>
<dbReference type="PIRSF" id="PIRSF000846">
    <property type="entry name" value="ATP_adenylyltr"/>
    <property type="match status" value="1"/>
</dbReference>
<feature type="active site" description="Nucleophile" evidence="1">
    <location>
        <position position="179"/>
    </location>
</feature>
<evidence type="ECO:0000313" key="5">
    <source>
        <dbReference type="EMBL" id="OBA26430.1"/>
    </source>
</evidence>
<feature type="domain" description="ATP adenylyltransferase C-terminal" evidence="3">
    <location>
        <begin position="217"/>
        <end position="341"/>
    </location>
</feature>
<evidence type="ECO:0000259" key="3">
    <source>
        <dbReference type="Pfam" id="PF09830"/>
    </source>
</evidence>
<dbReference type="Pfam" id="PF09830">
    <property type="entry name" value="ATP_transf"/>
    <property type="match status" value="1"/>
</dbReference>
<gene>
    <name evidence="5" type="ORF">HANVADRAFT_53168</name>
</gene>
<dbReference type="GO" id="GO:0005524">
    <property type="term" value="F:ATP binding"/>
    <property type="evidence" value="ECO:0007669"/>
    <property type="project" value="InterPro"/>
</dbReference>
<dbReference type="EMBL" id="LXPE01000018">
    <property type="protein sequence ID" value="OBA26430.1"/>
    <property type="molecule type" value="Genomic_DNA"/>
</dbReference>
<keyword evidence="6" id="KW-1185">Reference proteome</keyword>
<dbReference type="InterPro" id="IPR019200">
    <property type="entry name" value="ATP_adenylylTrfase_C"/>
</dbReference>
<feature type="domain" description="Ap4A phosphorylase 1/2 N-terminal" evidence="4">
    <location>
        <begin position="4"/>
        <end position="138"/>
    </location>
</feature>
<accession>A0A1B7TCI2</accession>
<evidence type="ECO:0000256" key="1">
    <source>
        <dbReference type="PIRSR" id="PIRSR000846-1"/>
    </source>
</evidence>
<dbReference type="GO" id="GO:0009117">
    <property type="term" value="P:nucleotide metabolic process"/>
    <property type="evidence" value="ECO:0007669"/>
    <property type="project" value="InterPro"/>
</dbReference>
<dbReference type="OrthoDB" id="10267950at2759"/>
<dbReference type="Pfam" id="PF19327">
    <property type="entry name" value="Ap4A_phos_N"/>
    <property type="match status" value="1"/>
</dbReference>
<evidence type="ECO:0000313" key="6">
    <source>
        <dbReference type="Proteomes" id="UP000092321"/>
    </source>
</evidence>
<dbReference type="InterPro" id="IPR043171">
    <property type="entry name" value="Ap4A_phos1/2-like"/>
</dbReference>
<dbReference type="Gene3D" id="3.30.428.70">
    <property type="match status" value="1"/>
</dbReference>